<gene>
    <name evidence="3" type="ORF">F4X14_16575</name>
</gene>
<feature type="region of interest" description="Disordered" evidence="1">
    <location>
        <begin position="1"/>
        <end position="24"/>
    </location>
</feature>
<dbReference type="CDD" id="cd02440">
    <property type="entry name" value="AdoMet_MTases"/>
    <property type="match status" value="1"/>
</dbReference>
<name>A0A6B1D9C3_9CHLR</name>
<dbReference type="AlphaFoldDB" id="A0A6B1D9C3"/>
<dbReference type="InterPro" id="IPR013217">
    <property type="entry name" value="Methyltransf_12"/>
</dbReference>
<dbReference type="InterPro" id="IPR050508">
    <property type="entry name" value="Methyltransf_Superfamily"/>
</dbReference>
<evidence type="ECO:0000313" key="3">
    <source>
        <dbReference type="EMBL" id="MYC96581.1"/>
    </source>
</evidence>
<dbReference type="GO" id="GO:0032259">
    <property type="term" value="P:methylation"/>
    <property type="evidence" value="ECO:0007669"/>
    <property type="project" value="UniProtKB-KW"/>
</dbReference>
<comment type="caution">
    <text evidence="3">The sequence shown here is derived from an EMBL/GenBank/DDBJ whole genome shotgun (WGS) entry which is preliminary data.</text>
</comment>
<dbReference type="GO" id="GO:0008168">
    <property type="term" value="F:methyltransferase activity"/>
    <property type="evidence" value="ECO:0007669"/>
    <property type="project" value="UniProtKB-KW"/>
</dbReference>
<evidence type="ECO:0000256" key="1">
    <source>
        <dbReference type="SAM" id="MobiDB-lite"/>
    </source>
</evidence>
<dbReference type="SUPFAM" id="SSF53335">
    <property type="entry name" value="S-adenosyl-L-methionine-dependent methyltransferases"/>
    <property type="match status" value="1"/>
</dbReference>
<dbReference type="InterPro" id="IPR029063">
    <property type="entry name" value="SAM-dependent_MTases_sf"/>
</dbReference>
<keyword evidence="3" id="KW-0808">Transferase</keyword>
<dbReference type="Pfam" id="PF08242">
    <property type="entry name" value="Methyltransf_12"/>
    <property type="match status" value="1"/>
</dbReference>
<evidence type="ECO:0000259" key="2">
    <source>
        <dbReference type="Pfam" id="PF08242"/>
    </source>
</evidence>
<dbReference type="PANTHER" id="PTHR42912:SF93">
    <property type="entry name" value="N6-ADENOSINE-METHYLTRANSFERASE TMT1A"/>
    <property type="match status" value="1"/>
</dbReference>
<accession>A0A6B1D9C3</accession>
<dbReference type="Gene3D" id="3.40.50.150">
    <property type="entry name" value="Vaccinia Virus protein VP39"/>
    <property type="match status" value="1"/>
</dbReference>
<organism evidence="3">
    <name type="scientific">Caldilineaceae bacterium SB0661_bin_32</name>
    <dbReference type="NCBI Taxonomy" id="2605255"/>
    <lineage>
        <taxon>Bacteria</taxon>
        <taxon>Bacillati</taxon>
        <taxon>Chloroflexota</taxon>
        <taxon>Caldilineae</taxon>
        <taxon>Caldilineales</taxon>
        <taxon>Caldilineaceae</taxon>
    </lineage>
</organism>
<dbReference type="PANTHER" id="PTHR42912">
    <property type="entry name" value="METHYLTRANSFERASE"/>
    <property type="match status" value="1"/>
</dbReference>
<reference evidence="3" key="1">
    <citation type="submission" date="2019-09" db="EMBL/GenBank/DDBJ databases">
        <title>Characterisation of the sponge microbiome using genome-centric metagenomics.</title>
        <authorList>
            <person name="Engelberts J.P."/>
            <person name="Robbins S.J."/>
            <person name="De Goeij J.M."/>
            <person name="Aranda M."/>
            <person name="Bell S.C."/>
            <person name="Webster N.S."/>
        </authorList>
    </citation>
    <scope>NUCLEOTIDE SEQUENCE</scope>
    <source>
        <strain evidence="3">SB0661_bin_32</strain>
    </source>
</reference>
<keyword evidence="3" id="KW-0489">Methyltransferase</keyword>
<protein>
    <submittedName>
        <fullName evidence="3">Class I SAM-dependent methyltransferase</fullName>
    </submittedName>
</protein>
<dbReference type="EMBL" id="VXMH01000090">
    <property type="protein sequence ID" value="MYC96581.1"/>
    <property type="molecule type" value="Genomic_DNA"/>
</dbReference>
<feature type="domain" description="Methyltransferase type 12" evidence="2">
    <location>
        <begin position="49"/>
        <end position="161"/>
    </location>
</feature>
<sequence length="227" mass="25312">MIRSADVRTDAEARSREARLNRERPQRMAAADWIAAQISAGNRSSPRVVELACGAGFLAERLQRQLPGIRYCGFDLSAHLVDYARRRFESAGGRRRDGTAFEFRCANLVTDDWSTQLVGMGWAGRVDAFVSIQALHDLGKIQRQLQVLKQARRLLREGGLLAYADLLSDADNPHPSRYSGDEHEEMLRACGFSIPGLPSQQRGYEDSGARELTEVDFGDFGCFVCCK</sequence>
<proteinExistence type="predicted"/>